<proteinExistence type="inferred from homology"/>
<dbReference type="AlphaFoldDB" id="A0A967ABZ2"/>
<name>A0A967ABZ2_9FLAO</name>
<organism evidence="9 10">
    <name type="scientific">Psychroflexus maritimus</name>
    <dbReference type="NCBI Taxonomy" id="2714865"/>
    <lineage>
        <taxon>Bacteria</taxon>
        <taxon>Pseudomonadati</taxon>
        <taxon>Bacteroidota</taxon>
        <taxon>Flavobacteriia</taxon>
        <taxon>Flavobacteriales</taxon>
        <taxon>Flavobacteriaceae</taxon>
        <taxon>Psychroflexus</taxon>
    </lineage>
</organism>
<evidence type="ECO:0000256" key="7">
    <source>
        <dbReference type="ARBA" id="ARBA00023237"/>
    </source>
</evidence>
<evidence type="ECO:0000256" key="3">
    <source>
        <dbReference type="ARBA" id="ARBA00022452"/>
    </source>
</evidence>
<dbReference type="PANTHER" id="PTHR35093:SF8">
    <property type="entry name" value="OUTER MEMBRANE PROTEIN NMB0088-RELATED"/>
    <property type="match status" value="1"/>
</dbReference>
<dbReference type="GO" id="GO:0015483">
    <property type="term" value="F:long-chain fatty acid transporting porin activity"/>
    <property type="evidence" value="ECO:0007669"/>
    <property type="project" value="TreeGrafter"/>
</dbReference>
<evidence type="ECO:0000313" key="9">
    <source>
        <dbReference type="EMBL" id="NGZ89469.1"/>
    </source>
</evidence>
<dbReference type="EMBL" id="JAANAS010000038">
    <property type="protein sequence ID" value="NGZ89469.1"/>
    <property type="molecule type" value="Genomic_DNA"/>
</dbReference>
<keyword evidence="5 8" id="KW-0732">Signal</keyword>
<comment type="similarity">
    <text evidence="2">Belongs to the OmpP1/FadL family.</text>
</comment>
<dbReference type="InterPro" id="IPR005017">
    <property type="entry name" value="OMPP1/FadL/TodX"/>
</dbReference>
<dbReference type="RefSeq" id="WP_166399736.1">
    <property type="nucleotide sequence ID" value="NZ_JAANAS010000038.1"/>
</dbReference>
<evidence type="ECO:0000256" key="6">
    <source>
        <dbReference type="ARBA" id="ARBA00023136"/>
    </source>
</evidence>
<feature type="signal peptide" evidence="8">
    <location>
        <begin position="1"/>
        <end position="19"/>
    </location>
</feature>
<evidence type="ECO:0000256" key="1">
    <source>
        <dbReference type="ARBA" id="ARBA00004571"/>
    </source>
</evidence>
<dbReference type="Gene3D" id="2.40.160.60">
    <property type="entry name" value="Outer membrane protein transport protein (OMPP1/FadL/TodX)"/>
    <property type="match status" value="1"/>
</dbReference>
<evidence type="ECO:0000256" key="2">
    <source>
        <dbReference type="ARBA" id="ARBA00008163"/>
    </source>
</evidence>
<dbReference type="SUPFAM" id="SSF56935">
    <property type="entry name" value="Porins"/>
    <property type="match status" value="1"/>
</dbReference>
<dbReference type="Pfam" id="PF03349">
    <property type="entry name" value="Toluene_X"/>
    <property type="match status" value="1"/>
</dbReference>
<sequence>MKKLLLSLGLLLSFYSVYAGGYRVATQGQRALAMGHSGVAVVNSAETAFFNPAGLILLENKLNVSAGVTGVFNSTSWQNSSTGQFSSTERNVSTPFYFYASYKVNEWLAAGLSVFTPYGSRVEWETDWPGSHLVNEIELAAIFVQPLISLKVNDYLSVGGGPIFVTGSVDFNRNLTRSLVDEQGNRANVGISDSGITNWGWGASVMFTPTEELKVGFNYRSEIMMDAEGGEATFSNLPNSPLVPSENGVVPFNASLPLPAEWSLGISYEFSEKFMATVQVDRTLWEVYESLDISFPETGIPDAINPRNYQNSTVYRVGAQYKASEQWTIRAGYYFDESPVQSGFFAPETPRNDGQGFTGGFSFEVNDNFAIDASFLYLRFSEIDESYDFYTEDGVQVPFEGTFKSNAFLPGIGITYKL</sequence>
<keyword evidence="4" id="KW-0812">Transmembrane</keyword>
<dbReference type="GO" id="GO:0009279">
    <property type="term" value="C:cell outer membrane"/>
    <property type="evidence" value="ECO:0007669"/>
    <property type="project" value="UniProtKB-SubCell"/>
</dbReference>
<feature type="chain" id="PRO_5037259794" evidence="8">
    <location>
        <begin position="20"/>
        <end position="418"/>
    </location>
</feature>
<comment type="caution">
    <text evidence="9">The sequence shown here is derived from an EMBL/GenBank/DDBJ whole genome shotgun (WGS) entry which is preliminary data.</text>
</comment>
<evidence type="ECO:0000256" key="8">
    <source>
        <dbReference type="SAM" id="SignalP"/>
    </source>
</evidence>
<keyword evidence="10" id="KW-1185">Reference proteome</keyword>
<keyword evidence="7" id="KW-0998">Cell outer membrane</keyword>
<gene>
    <name evidence="9" type="ORF">G7034_04290</name>
</gene>
<reference evidence="9" key="1">
    <citation type="submission" date="2020-03" db="EMBL/GenBank/DDBJ databases">
        <title>Psychroflexus Maritimus sp. nov., isolate from marine sediment.</title>
        <authorList>
            <person name="Zhong Y.-L."/>
        </authorList>
    </citation>
    <scope>NUCLEOTIDE SEQUENCE</scope>
    <source>
        <strain evidence="9">C1</strain>
    </source>
</reference>
<evidence type="ECO:0000313" key="10">
    <source>
        <dbReference type="Proteomes" id="UP000643701"/>
    </source>
</evidence>
<accession>A0A967ABZ2</accession>
<comment type="subcellular location">
    <subcellularLocation>
        <location evidence="1">Cell outer membrane</location>
        <topology evidence="1">Multi-pass membrane protein</topology>
    </subcellularLocation>
</comment>
<evidence type="ECO:0000256" key="4">
    <source>
        <dbReference type="ARBA" id="ARBA00022692"/>
    </source>
</evidence>
<dbReference type="PANTHER" id="PTHR35093">
    <property type="entry name" value="OUTER MEMBRANE PROTEIN NMB0088-RELATED"/>
    <property type="match status" value="1"/>
</dbReference>
<dbReference type="Proteomes" id="UP000643701">
    <property type="component" value="Unassembled WGS sequence"/>
</dbReference>
<keyword evidence="6" id="KW-0472">Membrane</keyword>
<keyword evidence="3" id="KW-1134">Transmembrane beta strand</keyword>
<protein>
    <submittedName>
        <fullName evidence="9">Transporter</fullName>
    </submittedName>
</protein>
<evidence type="ECO:0000256" key="5">
    <source>
        <dbReference type="ARBA" id="ARBA00022729"/>
    </source>
</evidence>